<evidence type="ECO:0000256" key="3">
    <source>
        <dbReference type="ARBA" id="ARBA00022691"/>
    </source>
</evidence>
<dbReference type="PANTHER" id="PTHR32266">
    <property type="entry name" value="NICOTIANAMINE SYNTHASE 3"/>
    <property type="match status" value="1"/>
</dbReference>
<gene>
    <name evidence="4" type="ORF">EDS130_LOCUS27435</name>
    <name evidence="5" type="ORF">XAT740_LOCUS34000</name>
</gene>
<organism evidence="5 6">
    <name type="scientific">Adineta ricciae</name>
    <name type="common">Rotifer</name>
    <dbReference type="NCBI Taxonomy" id="249248"/>
    <lineage>
        <taxon>Eukaryota</taxon>
        <taxon>Metazoa</taxon>
        <taxon>Spiralia</taxon>
        <taxon>Gnathifera</taxon>
        <taxon>Rotifera</taxon>
        <taxon>Eurotatoria</taxon>
        <taxon>Bdelloidea</taxon>
        <taxon>Adinetida</taxon>
        <taxon>Adinetidae</taxon>
        <taxon>Adineta</taxon>
    </lineage>
</organism>
<dbReference type="EMBL" id="CAJNOJ010000173">
    <property type="protein sequence ID" value="CAF1240569.1"/>
    <property type="molecule type" value="Genomic_DNA"/>
</dbReference>
<sequence length="324" mass="36590">MELIMTSNSVREKLIDFNTAISKLSLFNPSSEATNLFDELLKFCCSTALDSSIFERMLETDLVLQAVCDQLRRSRSQYEYYLEKNLAKIYTTNPGQNLIEQFSDDGDYHRLIEFEIKMLHELGIQFSQSSIPNDTSNILVNKIAFIGSGPIPISSILILRKYAPFADIYNFDMSYEANQLALGITKQLLPGHLIERMHFITQDIGQKSIPIEVESILKECQIIFLAALVGHDEMTKLDILRNVVKHSKNESNPTKVQHIVIRSTDGLCQVLYPKLSPKLIITLEASPSNETRSNKQNISLDIQKVSLSENGSAISTIIAKMIKK</sequence>
<dbReference type="PANTHER" id="PTHR32266:SF12">
    <property type="entry name" value="NICOTIANAMINE SYNTHASE 3"/>
    <property type="match status" value="1"/>
</dbReference>
<accession>A0A815KPP6</accession>
<comment type="caution">
    <text evidence="5">The sequence shown here is derived from an EMBL/GenBank/DDBJ whole genome shotgun (WGS) entry which is preliminary data.</text>
</comment>
<evidence type="ECO:0008006" key="7">
    <source>
        <dbReference type="Google" id="ProtNLM"/>
    </source>
</evidence>
<dbReference type="PROSITE" id="PS51142">
    <property type="entry name" value="NAS"/>
    <property type="match status" value="1"/>
</dbReference>
<proteinExistence type="inferred from homology"/>
<dbReference type="EMBL" id="CAJNOR010003288">
    <property type="protein sequence ID" value="CAF1398419.1"/>
    <property type="molecule type" value="Genomic_DNA"/>
</dbReference>
<keyword evidence="6" id="KW-1185">Reference proteome</keyword>
<dbReference type="Proteomes" id="UP000663828">
    <property type="component" value="Unassembled WGS sequence"/>
</dbReference>
<keyword evidence="2" id="KW-0808">Transferase</keyword>
<dbReference type="Gene3D" id="3.40.50.150">
    <property type="entry name" value="Vaccinia Virus protein VP39"/>
    <property type="match status" value="1"/>
</dbReference>
<dbReference type="OrthoDB" id="1858069at2759"/>
<dbReference type="InterPro" id="IPR029063">
    <property type="entry name" value="SAM-dependent_MTases_sf"/>
</dbReference>
<keyword evidence="3" id="KW-0949">S-adenosyl-L-methionine</keyword>
<comment type="similarity">
    <text evidence="1">Belongs to the nicotianamine synthase (NAS)-like family.</text>
</comment>
<dbReference type="GO" id="GO:0030410">
    <property type="term" value="F:nicotianamine synthase activity"/>
    <property type="evidence" value="ECO:0007669"/>
    <property type="project" value="InterPro"/>
</dbReference>
<dbReference type="GO" id="GO:0030418">
    <property type="term" value="P:nicotianamine biosynthetic process"/>
    <property type="evidence" value="ECO:0007669"/>
    <property type="project" value="InterPro"/>
</dbReference>
<reference evidence="5" key="1">
    <citation type="submission" date="2021-02" db="EMBL/GenBank/DDBJ databases">
        <authorList>
            <person name="Nowell W R."/>
        </authorList>
    </citation>
    <scope>NUCLEOTIDE SEQUENCE</scope>
</reference>
<dbReference type="AlphaFoldDB" id="A0A815KPP6"/>
<name>A0A815KPP6_ADIRI</name>
<evidence type="ECO:0000313" key="5">
    <source>
        <dbReference type="EMBL" id="CAF1398419.1"/>
    </source>
</evidence>
<evidence type="ECO:0000256" key="2">
    <source>
        <dbReference type="ARBA" id="ARBA00022679"/>
    </source>
</evidence>
<protein>
    <recommendedName>
        <fullName evidence="7">Nicotianamine synthase-like protein</fullName>
    </recommendedName>
</protein>
<evidence type="ECO:0000313" key="4">
    <source>
        <dbReference type="EMBL" id="CAF1240569.1"/>
    </source>
</evidence>
<dbReference type="Pfam" id="PF03059">
    <property type="entry name" value="NAS"/>
    <property type="match status" value="1"/>
</dbReference>
<dbReference type="InterPro" id="IPR004298">
    <property type="entry name" value="Nicotian_synth"/>
</dbReference>
<dbReference type="Proteomes" id="UP000663852">
    <property type="component" value="Unassembled WGS sequence"/>
</dbReference>
<evidence type="ECO:0000256" key="1">
    <source>
        <dbReference type="ARBA" id="ARBA00007009"/>
    </source>
</evidence>
<evidence type="ECO:0000313" key="6">
    <source>
        <dbReference type="Proteomes" id="UP000663828"/>
    </source>
</evidence>